<comment type="subunit">
    <text evidence="3 9">Component of the RNA polymerase III (Pol III) complex consisting of 17 subunits.</text>
</comment>
<dbReference type="Gene3D" id="1.10.10.10">
    <property type="entry name" value="Winged helix-like DNA-binding domain superfamily/Winged helix DNA-binding domain"/>
    <property type="match status" value="2"/>
</dbReference>
<evidence type="ECO:0000256" key="8">
    <source>
        <dbReference type="ARBA" id="ARBA00025127"/>
    </source>
</evidence>
<evidence type="ECO:0000256" key="3">
    <source>
        <dbReference type="ARBA" id="ARBA00011206"/>
    </source>
</evidence>
<dbReference type="PANTHER" id="PTHR12949:SF0">
    <property type="entry name" value="DNA-DIRECTED RNA POLYMERASE III SUBUNIT RPC3"/>
    <property type="match status" value="1"/>
</dbReference>
<dbReference type="PANTHER" id="PTHR12949">
    <property type="entry name" value="RNA POLYMERASE III DNA DIRECTED -RELATED"/>
    <property type="match status" value="1"/>
</dbReference>
<evidence type="ECO:0000259" key="13">
    <source>
        <dbReference type="Pfam" id="PF22536"/>
    </source>
</evidence>
<evidence type="ECO:0000313" key="15">
    <source>
        <dbReference type="Proteomes" id="UP000774326"/>
    </source>
</evidence>
<feature type="compositionally biased region" description="Acidic residues" evidence="10">
    <location>
        <begin position="375"/>
        <end position="386"/>
    </location>
</feature>
<gene>
    <name evidence="14" type="ORF">WICPIJ_003106</name>
</gene>
<feature type="domain" description="RNA polymerase III subunit RPC82-related helix-turn-helix" evidence="12">
    <location>
        <begin position="17"/>
        <end position="76"/>
    </location>
</feature>
<reference evidence="14" key="2">
    <citation type="submission" date="2021-01" db="EMBL/GenBank/DDBJ databases">
        <authorList>
            <person name="Schikora-Tamarit M.A."/>
        </authorList>
    </citation>
    <scope>NUCLEOTIDE SEQUENCE</scope>
    <source>
        <strain evidence="14">CBS2887</strain>
    </source>
</reference>
<dbReference type="SUPFAM" id="SSF46785">
    <property type="entry name" value="Winged helix' DNA-binding domain"/>
    <property type="match status" value="1"/>
</dbReference>
<dbReference type="Pfam" id="PF22536">
    <property type="entry name" value="WHD_POLR3C"/>
    <property type="match status" value="1"/>
</dbReference>
<dbReference type="InterPro" id="IPR039748">
    <property type="entry name" value="RPC3"/>
</dbReference>
<dbReference type="AlphaFoldDB" id="A0A9P8QAC2"/>
<proteinExistence type="inferred from homology"/>
<dbReference type="OrthoDB" id="272392at2759"/>
<dbReference type="InterPro" id="IPR055207">
    <property type="entry name" value="POLR3C_WHD"/>
</dbReference>
<feature type="domain" description="RNA polymerase III Rpc82 C -terminal" evidence="11">
    <location>
        <begin position="152"/>
        <end position="431"/>
    </location>
</feature>
<reference evidence="14" key="1">
    <citation type="journal article" date="2021" name="Open Biol.">
        <title>Shared evolutionary footprints suggest mitochondrial oxidative damage underlies multiple complex I losses in fungi.</title>
        <authorList>
            <person name="Schikora-Tamarit M.A."/>
            <person name="Marcet-Houben M."/>
            <person name="Nosek J."/>
            <person name="Gabaldon T."/>
        </authorList>
    </citation>
    <scope>NUCLEOTIDE SEQUENCE</scope>
    <source>
        <strain evidence="14">CBS2887</strain>
    </source>
</reference>
<feature type="domain" description="DNA-directed RNA polymerase III subunit RPC3 winged-helix" evidence="13">
    <location>
        <begin position="437"/>
        <end position="512"/>
    </location>
</feature>
<evidence type="ECO:0000256" key="2">
    <source>
        <dbReference type="ARBA" id="ARBA00006835"/>
    </source>
</evidence>
<evidence type="ECO:0000256" key="1">
    <source>
        <dbReference type="ARBA" id="ARBA00004123"/>
    </source>
</evidence>
<evidence type="ECO:0000256" key="4">
    <source>
        <dbReference type="ARBA" id="ARBA00016689"/>
    </source>
</evidence>
<evidence type="ECO:0000256" key="6">
    <source>
        <dbReference type="ARBA" id="ARBA00023163"/>
    </source>
</evidence>
<dbReference type="GO" id="GO:0006351">
    <property type="term" value="P:DNA-templated transcription"/>
    <property type="evidence" value="ECO:0007669"/>
    <property type="project" value="InterPro"/>
</dbReference>
<evidence type="ECO:0000259" key="12">
    <source>
        <dbReference type="Pfam" id="PF08221"/>
    </source>
</evidence>
<dbReference type="InterPro" id="IPR036388">
    <property type="entry name" value="WH-like_DNA-bd_sf"/>
</dbReference>
<keyword evidence="6 9" id="KW-0804">Transcription</keyword>
<protein>
    <recommendedName>
        <fullName evidence="4 9">DNA-directed RNA polymerase III subunit RPC3</fullName>
        <shortName evidence="9">RNA polymerase III subunit C3</shortName>
    </recommendedName>
</protein>
<dbReference type="GO" id="GO:0003697">
    <property type="term" value="F:single-stranded DNA binding"/>
    <property type="evidence" value="ECO:0007669"/>
    <property type="project" value="UniProtKB-UniRule"/>
</dbReference>
<evidence type="ECO:0000256" key="10">
    <source>
        <dbReference type="SAM" id="MobiDB-lite"/>
    </source>
</evidence>
<evidence type="ECO:0000256" key="7">
    <source>
        <dbReference type="ARBA" id="ARBA00023242"/>
    </source>
</evidence>
<sequence>MSSLPESAHSQSSESYLYTGLVESFLGKRAALVVSTLISYGKLNVRELSKRANLPMIPVKKTLVSLIELGCVNVWEEKTYKSETVYYSFREEGALLLLYSGEIITHIDERYGNDTMTQIVQNFLSLGNLTAADYVASFGAQDKQSIVNIEKAFTTLVNDKYLIPIEKTHYSSIRDVWQHTFQKAYNRIPKTSALSELKRNAEGKSNAQIEFLNILHYEPDNLFIRDRVTTHQKVNPEISLAFSFNRFLKVRRTKQLTQFCARRAGNVSSQIYKAALSHTEKSSPEVQDPFRLIGLTHEEIQKRDEYEPKQSQLFSAKDVLKLLPKGLVLKDSVLSGPPKRRRSNADEDEESSSTSSKRVKTETGYIATEGQNGENYDEEDDDDEDMSSANVNDFTTVDQHLKILANSALPFLKKHTNGSYYVPYPDIIDSLKINACDTIVASTLGGPCARILRCVRDNRLVSEKVINGSALIKEKDIRSLTAQLVKFNFLQIQEIPKSADRAASKTVFLYRINPKHSYDFIKNNICWNMAEQLNRIGELKLENSGLITKVNRDDVKGKEMEYLLPTEITQLKDLTDRELNHSVKINRLTSIWEIFKLL</sequence>
<organism evidence="14 15">
    <name type="scientific">Wickerhamomyces pijperi</name>
    <name type="common">Yeast</name>
    <name type="synonym">Pichia pijperi</name>
    <dbReference type="NCBI Taxonomy" id="599730"/>
    <lineage>
        <taxon>Eukaryota</taxon>
        <taxon>Fungi</taxon>
        <taxon>Dikarya</taxon>
        <taxon>Ascomycota</taxon>
        <taxon>Saccharomycotina</taxon>
        <taxon>Saccharomycetes</taxon>
        <taxon>Phaffomycetales</taxon>
        <taxon>Wickerhamomycetaceae</taxon>
        <taxon>Wickerhamomyces</taxon>
    </lineage>
</organism>
<evidence type="ECO:0000259" key="11">
    <source>
        <dbReference type="Pfam" id="PF05645"/>
    </source>
</evidence>
<comment type="subcellular location">
    <subcellularLocation>
        <location evidence="1 9">Nucleus</location>
    </subcellularLocation>
</comment>
<evidence type="ECO:0000256" key="5">
    <source>
        <dbReference type="ARBA" id="ARBA00022478"/>
    </source>
</evidence>
<evidence type="ECO:0000256" key="9">
    <source>
        <dbReference type="RuleBase" id="RU367076"/>
    </source>
</evidence>
<dbReference type="GO" id="GO:0005666">
    <property type="term" value="C:RNA polymerase III complex"/>
    <property type="evidence" value="ECO:0007669"/>
    <property type="project" value="UniProtKB-UniRule"/>
</dbReference>
<dbReference type="Pfam" id="PF05645">
    <property type="entry name" value="RNA_pol_Rpc82"/>
    <property type="match status" value="1"/>
</dbReference>
<keyword evidence="15" id="KW-1185">Reference proteome</keyword>
<name>A0A9P8QAC2_WICPI</name>
<comment type="caution">
    <text evidence="14">The sequence shown here is derived from an EMBL/GenBank/DDBJ whole genome shotgun (WGS) entry which is preliminary data.</text>
</comment>
<keyword evidence="7 9" id="KW-0539">Nucleus</keyword>
<evidence type="ECO:0000313" key="14">
    <source>
        <dbReference type="EMBL" id="KAH3685917.1"/>
    </source>
</evidence>
<dbReference type="EMBL" id="JAEUBG010001731">
    <property type="protein sequence ID" value="KAH3685917.1"/>
    <property type="molecule type" value="Genomic_DNA"/>
</dbReference>
<keyword evidence="5 9" id="KW-0240">DNA-directed RNA polymerase</keyword>
<dbReference type="Pfam" id="PF20912">
    <property type="entry name" value="RPC3_helical"/>
    <property type="match status" value="1"/>
</dbReference>
<dbReference type="InterPro" id="IPR008806">
    <property type="entry name" value="RNA_pol_III_Rpc82_C"/>
</dbReference>
<dbReference type="InterPro" id="IPR013197">
    <property type="entry name" value="RNA_pol_III_RPC82-rel_HTH"/>
</dbReference>
<accession>A0A9P8QAC2</accession>
<dbReference type="Pfam" id="PF08221">
    <property type="entry name" value="HTH_9"/>
    <property type="match status" value="1"/>
</dbReference>
<dbReference type="Proteomes" id="UP000774326">
    <property type="component" value="Unassembled WGS sequence"/>
</dbReference>
<feature type="region of interest" description="Disordered" evidence="10">
    <location>
        <begin position="333"/>
        <end position="389"/>
    </location>
</feature>
<dbReference type="InterPro" id="IPR036390">
    <property type="entry name" value="WH_DNA-bd_sf"/>
</dbReference>
<comment type="function">
    <text evidence="8 9">DNA-dependent RNA polymerase catalyzes the transcription of DNA into RNA using the four ribonucleoside triphosphates as substrates. Specific core component of RNA polymerase III which synthesizes small RNAs, such as 5S rRNA and tRNAs.</text>
</comment>
<comment type="similarity">
    <text evidence="2 9">Belongs to the RNA polymerase beta chain family.</text>
</comment>